<sequence>MLRECYCVCRNFSPKHLVFLVVAFSTVYLVLLRYTANSDPPYVKTASSVHHVTAAKTNNAR</sequence>
<reference evidence="2 3" key="1">
    <citation type="submission" date="2014-10" db="EMBL/GenBank/DDBJ databases">
        <title>Draft genome of the hookworm Ancylostoma caninum.</title>
        <authorList>
            <person name="Mitreva M."/>
        </authorList>
    </citation>
    <scope>NUCLEOTIDE SEQUENCE [LARGE SCALE GENOMIC DNA]</scope>
    <source>
        <strain evidence="2 3">Baltimore</strain>
    </source>
</reference>
<protein>
    <submittedName>
        <fullName evidence="2">Uncharacterized protein</fullName>
    </submittedName>
</protein>
<keyword evidence="1" id="KW-0812">Transmembrane</keyword>
<comment type="caution">
    <text evidence="2">The sequence shown here is derived from an EMBL/GenBank/DDBJ whole genome shotgun (WGS) entry which is preliminary data.</text>
</comment>
<evidence type="ECO:0000256" key="1">
    <source>
        <dbReference type="SAM" id="Phobius"/>
    </source>
</evidence>
<keyword evidence="1" id="KW-0472">Membrane</keyword>
<keyword evidence="1" id="KW-1133">Transmembrane helix</keyword>
<gene>
    <name evidence="2" type="ORF">ANCCAN_22690</name>
</gene>
<proteinExistence type="predicted"/>
<name>A0A368FH26_ANCCA</name>
<keyword evidence="3" id="KW-1185">Reference proteome</keyword>
<accession>A0A368FH26</accession>
<evidence type="ECO:0000313" key="2">
    <source>
        <dbReference type="EMBL" id="RCN31514.1"/>
    </source>
</evidence>
<feature type="transmembrane region" description="Helical" evidence="1">
    <location>
        <begin position="17"/>
        <end position="36"/>
    </location>
</feature>
<organism evidence="2 3">
    <name type="scientific">Ancylostoma caninum</name>
    <name type="common">Dog hookworm</name>
    <dbReference type="NCBI Taxonomy" id="29170"/>
    <lineage>
        <taxon>Eukaryota</taxon>
        <taxon>Metazoa</taxon>
        <taxon>Ecdysozoa</taxon>
        <taxon>Nematoda</taxon>
        <taxon>Chromadorea</taxon>
        <taxon>Rhabditida</taxon>
        <taxon>Rhabditina</taxon>
        <taxon>Rhabditomorpha</taxon>
        <taxon>Strongyloidea</taxon>
        <taxon>Ancylostomatidae</taxon>
        <taxon>Ancylostomatinae</taxon>
        <taxon>Ancylostoma</taxon>
    </lineage>
</organism>
<dbReference type="STRING" id="29170.A0A368FH26"/>
<dbReference type="AlphaFoldDB" id="A0A368FH26"/>
<evidence type="ECO:0000313" key="3">
    <source>
        <dbReference type="Proteomes" id="UP000252519"/>
    </source>
</evidence>
<dbReference type="EMBL" id="JOJR01001281">
    <property type="protein sequence ID" value="RCN31514.1"/>
    <property type="molecule type" value="Genomic_DNA"/>
</dbReference>
<dbReference type="Proteomes" id="UP000252519">
    <property type="component" value="Unassembled WGS sequence"/>
</dbReference>